<dbReference type="RefSeq" id="WP_048594304.1">
    <property type="nucleotide sequence ID" value="NZ_CVLB01000001.1"/>
</dbReference>
<evidence type="ECO:0008006" key="3">
    <source>
        <dbReference type="Google" id="ProtNLM"/>
    </source>
</evidence>
<protein>
    <recommendedName>
        <fullName evidence="3">Peptidase M30, hyicolysin</fullName>
    </recommendedName>
</protein>
<sequence length="430" mass="49419">MIKKSIIIILFVLIVSCNNKITNPSETINSITYYNTSDAEIDKFNISRYSKYNEVYLCKDVKFKKIAESPNSIIYLEDGYDISIDKIKSFCTKFEEYYPIEIEMYGEHTDMDANGKVILLIARLTDEGNPAPPKGYFYMGDLFDYIEDSNKGEYLYIGVDAIKNEADFTLGIILHELQHLINASVNFMRGGKEMDLWLNESLSESTSILFAPLIIDYRVGLFNGIDYYSFYSWYNTYNVIDNNPKYIYNSYASASIFMQWLYTKDKYIFQKIAHSDIAKNSYQRLLDSVQHLKQGGYVWEDLFFDWIEAVDNGAVSGVSINKVAPNSSIKLDPGSLVVYDSLDDDSQNANIANLSRRIINKENKKNILAFNNITLDAVPYIPDDKNVVMFNTPNINSSLLRNTINIYKPKEAIGNHFIDRIIKINDLKNQ</sequence>
<dbReference type="EMBL" id="CVLB01000001">
    <property type="protein sequence ID" value="CRF32978.1"/>
    <property type="molecule type" value="Genomic_DNA"/>
</dbReference>
<dbReference type="PROSITE" id="PS51257">
    <property type="entry name" value="PROKAR_LIPOPROTEIN"/>
    <property type="match status" value="1"/>
</dbReference>
<keyword evidence="2" id="KW-1185">Reference proteome</keyword>
<dbReference type="OrthoDB" id="308877at2"/>
<accession>A0A0G4K663</accession>
<proteinExistence type="predicted"/>
<name>A0A0G4K663_9SPIR</name>
<dbReference type="AlphaFoldDB" id="A0A0G4K663"/>
<evidence type="ECO:0000313" key="1">
    <source>
        <dbReference type="EMBL" id="CRF32978.1"/>
    </source>
</evidence>
<dbReference type="Proteomes" id="UP000043763">
    <property type="component" value="Unassembled WGS sequence"/>
</dbReference>
<reference evidence="2" key="1">
    <citation type="submission" date="2015-04" db="EMBL/GenBank/DDBJ databases">
        <authorList>
            <person name="Mushtaq Mamoona"/>
        </authorList>
    </citation>
    <scope>NUCLEOTIDE SEQUENCE [LARGE SCALE GENOMIC DNA]</scope>
    <source>
        <strain evidence="2">AN4859/03</strain>
    </source>
</reference>
<organism evidence="1 2">
    <name type="scientific">Brachyspira suanatina</name>
    <dbReference type="NCBI Taxonomy" id="381802"/>
    <lineage>
        <taxon>Bacteria</taxon>
        <taxon>Pseudomonadati</taxon>
        <taxon>Spirochaetota</taxon>
        <taxon>Spirochaetia</taxon>
        <taxon>Brachyspirales</taxon>
        <taxon>Brachyspiraceae</taxon>
        <taxon>Brachyspira</taxon>
    </lineage>
</organism>
<gene>
    <name evidence="1" type="ORF">BRSU_1146</name>
</gene>
<evidence type="ECO:0000313" key="2">
    <source>
        <dbReference type="Proteomes" id="UP000043763"/>
    </source>
</evidence>